<dbReference type="Gene3D" id="1.25.40.10">
    <property type="entry name" value="Tetratricopeptide repeat domain"/>
    <property type="match status" value="1"/>
</dbReference>
<feature type="non-terminal residue" evidence="1">
    <location>
        <position position="1"/>
    </location>
</feature>
<evidence type="ECO:0000313" key="2">
    <source>
        <dbReference type="Proteomes" id="UP000265520"/>
    </source>
</evidence>
<keyword evidence="2" id="KW-1185">Reference proteome</keyword>
<dbReference type="EMBL" id="LXQA010510901">
    <property type="protein sequence ID" value="MCI56347.1"/>
    <property type="molecule type" value="Genomic_DNA"/>
</dbReference>
<organism evidence="1 2">
    <name type="scientific">Trifolium medium</name>
    <dbReference type="NCBI Taxonomy" id="97028"/>
    <lineage>
        <taxon>Eukaryota</taxon>
        <taxon>Viridiplantae</taxon>
        <taxon>Streptophyta</taxon>
        <taxon>Embryophyta</taxon>
        <taxon>Tracheophyta</taxon>
        <taxon>Spermatophyta</taxon>
        <taxon>Magnoliopsida</taxon>
        <taxon>eudicotyledons</taxon>
        <taxon>Gunneridae</taxon>
        <taxon>Pentapetalae</taxon>
        <taxon>rosids</taxon>
        <taxon>fabids</taxon>
        <taxon>Fabales</taxon>
        <taxon>Fabaceae</taxon>
        <taxon>Papilionoideae</taxon>
        <taxon>50 kb inversion clade</taxon>
        <taxon>NPAAA clade</taxon>
        <taxon>Hologalegina</taxon>
        <taxon>IRL clade</taxon>
        <taxon>Trifolieae</taxon>
        <taxon>Trifolium</taxon>
    </lineage>
</organism>
<dbReference type="AlphaFoldDB" id="A0A392T7G5"/>
<dbReference type="Proteomes" id="UP000265520">
    <property type="component" value="Unassembled WGS sequence"/>
</dbReference>
<protein>
    <submittedName>
        <fullName evidence="1">Pentatricopeptide repeat-containing protein</fullName>
    </submittedName>
</protein>
<name>A0A392T7G5_9FABA</name>
<reference evidence="1 2" key="1">
    <citation type="journal article" date="2018" name="Front. Plant Sci.">
        <title>Red Clover (Trifolium pratense) and Zigzag Clover (T. medium) - A Picture of Genomic Similarities and Differences.</title>
        <authorList>
            <person name="Dluhosova J."/>
            <person name="Istvanek J."/>
            <person name="Nedelnik J."/>
            <person name="Repkova J."/>
        </authorList>
    </citation>
    <scope>NUCLEOTIDE SEQUENCE [LARGE SCALE GENOMIC DNA]</scope>
    <source>
        <strain evidence="2">cv. 10/8</strain>
        <tissue evidence="1">Leaf</tissue>
    </source>
</reference>
<comment type="caution">
    <text evidence="1">The sequence shown here is derived from an EMBL/GenBank/DDBJ whole genome shotgun (WGS) entry which is preliminary data.</text>
</comment>
<sequence length="59" mass="6562">GKEHEAQRLLDMMLKKGWLPDTTTHKLLIGSYDREGRSQATSLFDDSVSDILVEGLGDS</sequence>
<accession>A0A392T7G5</accession>
<dbReference type="InterPro" id="IPR011990">
    <property type="entry name" value="TPR-like_helical_dom_sf"/>
</dbReference>
<evidence type="ECO:0000313" key="1">
    <source>
        <dbReference type="EMBL" id="MCI56347.1"/>
    </source>
</evidence>
<proteinExistence type="predicted"/>